<keyword evidence="2" id="KW-1185">Reference proteome</keyword>
<dbReference type="Proteomes" id="UP000602260">
    <property type="component" value="Unassembled WGS sequence"/>
</dbReference>
<name>A0A8J6M4F7_9FIRM</name>
<gene>
    <name evidence="1" type="ORF">H8S55_05035</name>
</gene>
<reference evidence="1" key="1">
    <citation type="submission" date="2020-08" db="EMBL/GenBank/DDBJ databases">
        <title>Genome public.</title>
        <authorList>
            <person name="Liu C."/>
            <person name="Sun Q."/>
        </authorList>
    </citation>
    <scope>NUCLEOTIDE SEQUENCE</scope>
    <source>
        <strain evidence="1">BX5</strain>
    </source>
</reference>
<dbReference type="RefSeq" id="WP_186878055.1">
    <property type="nucleotide sequence ID" value="NZ_JACOPN010000003.1"/>
</dbReference>
<protein>
    <recommendedName>
        <fullName evidence="3">Stage III sporulation protein AF</fullName>
    </recommendedName>
</protein>
<proteinExistence type="predicted"/>
<evidence type="ECO:0000313" key="1">
    <source>
        <dbReference type="EMBL" id="MBC5716687.1"/>
    </source>
</evidence>
<sequence length="159" mass="17293">MKQWLMRVIAAAILCTIAQDLSPRGSVKQVGRLVCAMVLLCAVLSPIKTLDVAAGGQWLTDYRAALADSRAALTEQGEGIQMAVIAEKYRAYIESKGAQLGLKCQAQVDCREEGGIYVPDRVEVTGDLAQGDWDGLRRCLEEELGVPPERQSFREEGAP</sequence>
<evidence type="ECO:0000313" key="2">
    <source>
        <dbReference type="Proteomes" id="UP000602260"/>
    </source>
</evidence>
<accession>A0A8J6M4F7</accession>
<organism evidence="1 2">
    <name type="scientific">Flintibacter faecis</name>
    <dbReference type="NCBI Taxonomy" id="2763047"/>
    <lineage>
        <taxon>Bacteria</taxon>
        <taxon>Bacillati</taxon>
        <taxon>Bacillota</taxon>
        <taxon>Clostridia</taxon>
        <taxon>Eubacteriales</taxon>
        <taxon>Flintibacter</taxon>
    </lineage>
</organism>
<evidence type="ECO:0008006" key="3">
    <source>
        <dbReference type="Google" id="ProtNLM"/>
    </source>
</evidence>
<dbReference type="EMBL" id="JACOPN010000003">
    <property type="protein sequence ID" value="MBC5716687.1"/>
    <property type="molecule type" value="Genomic_DNA"/>
</dbReference>
<dbReference type="AlphaFoldDB" id="A0A8J6M4F7"/>
<comment type="caution">
    <text evidence="1">The sequence shown here is derived from an EMBL/GenBank/DDBJ whole genome shotgun (WGS) entry which is preliminary data.</text>
</comment>